<organism evidence="1 2">
    <name type="scientific">Bradyrhizobium sediminis</name>
    <dbReference type="NCBI Taxonomy" id="2840469"/>
    <lineage>
        <taxon>Bacteria</taxon>
        <taxon>Pseudomonadati</taxon>
        <taxon>Pseudomonadota</taxon>
        <taxon>Alphaproteobacteria</taxon>
        <taxon>Hyphomicrobiales</taxon>
        <taxon>Nitrobacteraceae</taxon>
        <taxon>Bradyrhizobium</taxon>
    </lineage>
</organism>
<dbReference type="Gene3D" id="3.40.50.12500">
    <property type="match status" value="1"/>
</dbReference>
<dbReference type="Proteomes" id="UP000680839">
    <property type="component" value="Chromosome"/>
</dbReference>
<dbReference type="InterPro" id="IPR026286">
    <property type="entry name" value="MaiA/AMDase"/>
</dbReference>
<dbReference type="InterPro" id="IPR053714">
    <property type="entry name" value="Iso_Racemase_Enz_sf"/>
</dbReference>
<dbReference type="PANTHER" id="PTHR40267:SF1">
    <property type="entry name" value="BLR3294 PROTEIN"/>
    <property type="match status" value="1"/>
</dbReference>
<proteinExistence type="predicted"/>
<accession>A0A975NBA6</accession>
<dbReference type="RefSeq" id="WP_215620511.1">
    <property type="nucleotide sequence ID" value="NZ_CP076134.1"/>
</dbReference>
<dbReference type="EMBL" id="CP076134">
    <property type="protein sequence ID" value="QWG11645.1"/>
    <property type="molecule type" value="Genomic_DNA"/>
</dbReference>
<evidence type="ECO:0000313" key="2">
    <source>
        <dbReference type="Proteomes" id="UP000680839"/>
    </source>
</evidence>
<name>A0A975NBA6_9BRAD</name>
<dbReference type="PANTHER" id="PTHR40267">
    <property type="entry name" value="BLR3294 PROTEIN"/>
    <property type="match status" value="1"/>
</dbReference>
<dbReference type="PIRSF" id="PIRSF015736">
    <property type="entry name" value="MI"/>
    <property type="match status" value="1"/>
</dbReference>
<gene>
    <name evidence="1" type="ORF">KMZ29_18180</name>
</gene>
<sequence length="242" mass="26482">MTKRVLLGMLTPSSNTSLEPITTAMVAGLPEVSAHFSRFKVTEIALSSKALAQFDNNEILRAAELLAHARVDSIGWNGTSSGWLGFEADVRLCEQITAATGIPATTSMLALNEILEQRKVTRLGYVTPYLDNVQARILENYGKLGIVCQGERHLGLQDNFSFSEVPVSQLEAMTRDVAMDRPDAITIICTNLKAAPSVAKLERETGIPIYDTIATVVWKCLRLAGVDTRRVTEWGSLFQEVA</sequence>
<dbReference type="Pfam" id="PF17645">
    <property type="entry name" value="Amdase"/>
    <property type="match status" value="1"/>
</dbReference>
<protein>
    <submittedName>
        <fullName evidence="1">Asp/Glu/hydantoin racemase</fullName>
    </submittedName>
</protein>
<dbReference type="AlphaFoldDB" id="A0A975NBA6"/>
<reference evidence="1" key="1">
    <citation type="submission" date="2021-06" db="EMBL/GenBank/DDBJ databases">
        <title>Bradyrhizobium sp. S2-20-1 Genome sequencing.</title>
        <authorList>
            <person name="Jin L."/>
        </authorList>
    </citation>
    <scope>NUCLEOTIDE SEQUENCE</scope>
    <source>
        <strain evidence="1">S2-20-1</strain>
    </source>
</reference>
<evidence type="ECO:0000313" key="1">
    <source>
        <dbReference type="EMBL" id="QWG11645.1"/>
    </source>
</evidence>